<sequence length="393" mass="46000">MLFDPSNEIKNALSYARQFSLEKELFYIDSQMILLGLLDSFTNTLEIEDPEKERIITWLQALDWERNTFFNILTSIPITLEAERMLKNAAYYQKKLKDEYLQPSHIMLSLLSIDNLCRVKLETLGITFSTYLLRLEASRGEKLQVPFRSPRIKSSRNFPYIRWFYKARERITLAKKHLAEARDFLQYYDRKSCRRLCRYILQLDPTHTEGLWLMGVAWAADRHFEKAVPFYEKVLQKHPQHIGVLSQLGNCYSQTGDKNRAIELYLRALSVNPSSPELLNDVAFVLIDLQQYDRAITLFDQAIAIDDQHSNAYSNKGYVLMRLGYFSQARELFREALEMNKGNAYAYRNFALLYLQERNIPAAKEMLLKAQLYGFKGKYGNEVDGLLRSIDNL</sequence>
<evidence type="ECO:0000313" key="4">
    <source>
        <dbReference type="EMBL" id="MVT43303.1"/>
    </source>
</evidence>
<feature type="repeat" description="TPR" evidence="3">
    <location>
        <begin position="276"/>
        <end position="309"/>
    </location>
</feature>
<dbReference type="Pfam" id="PF13181">
    <property type="entry name" value="TPR_8"/>
    <property type="match status" value="1"/>
</dbReference>
<dbReference type="PROSITE" id="PS50293">
    <property type="entry name" value="TPR_REGION"/>
    <property type="match status" value="2"/>
</dbReference>
<proteinExistence type="predicted"/>
<dbReference type="RefSeq" id="WP_157301912.1">
    <property type="nucleotide sequence ID" value="NZ_BAAAZB010000026.1"/>
</dbReference>
<dbReference type="Pfam" id="PF14559">
    <property type="entry name" value="TPR_19"/>
    <property type="match status" value="1"/>
</dbReference>
<feature type="repeat" description="TPR" evidence="3">
    <location>
        <begin position="208"/>
        <end position="241"/>
    </location>
</feature>
<dbReference type="AlphaFoldDB" id="A0A6N8JDK4"/>
<dbReference type="OrthoDB" id="9780183at2"/>
<feature type="repeat" description="TPR" evidence="3">
    <location>
        <begin position="310"/>
        <end position="343"/>
    </location>
</feature>
<organism evidence="4 5">
    <name type="scientific">Chitinophaga oryziterrae</name>
    <dbReference type="NCBI Taxonomy" id="1031224"/>
    <lineage>
        <taxon>Bacteria</taxon>
        <taxon>Pseudomonadati</taxon>
        <taxon>Bacteroidota</taxon>
        <taxon>Chitinophagia</taxon>
        <taxon>Chitinophagales</taxon>
        <taxon>Chitinophagaceae</taxon>
        <taxon>Chitinophaga</taxon>
    </lineage>
</organism>
<dbReference type="PROSITE" id="PS50005">
    <property type="entry name" value="TPR"/>
    <property type="match status" value="4"/>
</dbReference>
<dbReference type="Gene3D" id="1.25.40.10">
    <property type="entry name" value="Tetratricopeptide repeat domain"/>
    <property type="match status" value="1"/>
</dbReference>
<dbReference type="EMBL" id="WRXO01000007">
    <property type="protein sequence ID" value="MVT43303.1"/>
    <property type="molecule type" value="Genomic_DNA"/>
</dbReference>
<feature type="repeat" description="TPR" evidence="3">
    <location>
        <begin position="242"/>
        <end position="275"/>
    </location>
</feature>
<dbReference type="InterPro" id="IPR013105">
    <property type="entry name" value="TPR_2"/>
</dbReference>
<dbReference type="InterPro" id="IPR036628">
    <property type="entry name" value="Clp_N_dom_sf"/>
</dbReference>
<dbReference type="Proteomes" id="UP000468388">
    <property type="component" value="Unassembled WGS sequence"/>
</dbReference>
<evidence type="ECO:0000256" key="2">
    <source>
        <dbReference type="ARBA" id="ARBA00022803"/>
    </source>
</evidence>
<reference evidence="4 5" key="1">
    <citation type="submission" date="2019-12" db="EMBL/GenBank/DDBJ databases">
        <title>The draft genomic sequence of strain Chitinophaga oryziterrae JCM 16595.</title>
        <authorList>
            <person name="Zhang X."/>
        </authorList>
    </citation>
    <scope>NUCLEOTIDE SEQUENCE [LARGE SCALE GENOMIC DNA]</scope>
    <source>
        <strain evidence="4 5">JCM 16595</strain>
    </source>
</reference>
<keyword evidence="2 3" id="KW-0802">TPR repeat</keyword>
<accession>A0A6N8JDK4</accession>
<dbReference type="InterPro" id="IPR019734">
    <property type="entry name" value="TPR_rpt"/>
</dbReference>
<gene>
    <name evidence="4" type="ORF">GO495_22080</name>
</gene>
<dbReference type="Pfam" id="PF07719">
    <property type="entry name" value="TPR_2"/>
    <property type="match status" value="1"/>
</dbReference>
<evidence type="ECO:0000256" key="1">
    <source>
        <dbReference type="ARBA" id="ARBA00022737"/>
    </source>
</evidence>
<keyword evidence="1" id="KW-0677">Repeat</keyword>
<evidence type="ECO:0000256" key="3">
    <source>
        <dbReference type="PROSITE-ProRule" id="PRU00339"/>
    </source>
</evidence>
<dbReference type="Gene3D" id="1.10.1780.10">
    <property type="entry name" value="Clp, N-terminal domain"/>
    <property type="match status" value="1"/>
</dbReference>
<keyword evidence="5" id="KW-1185">Reference proteome</keyword>
<dbReference type="InterPro" id="IPR051685">
    <property type="entry name" value="Ycf3/AcsC/BcsC/TPR_MFPF"/>
</dbReference>
<dbReference type="SUPFAM" id="SSF81923">
    <property type="entry name" value="Double Clp-N motif"/>
    <property type="match status" value="1"/>
</dbReference>
<evidence type="ECO:0000313" key="5">
    <source>
        <dbReference type="Proteomes" id="UP000468388"/>
    </source>
</evidence>
<name>A0A6N8JDK4_9BACT</name>
<dbReference type="SMART" id="SM00028">
    <property type="entry name" value="TPR"/>
    <property type="match status" value="4"/>
</dbReference>
<dbReference type="InterPro" id="IPR011990">
    <property type="entry name" value="TPR-like_helical_dom_sf"/>
</dbReference>
<dbReference type="SUPFAM" id="SSF48452">
    <property type="entry name" value="TPR-like"/>
    <property type="match status" value="1"/>
</dbReference>
<dbReference type="PANTHER" id="PTHR44943:SF8">
    <property type="entry name" value="TPR REPEAT-CONTAINING PROTEIN MJ0263"/>
    <property type="match status" value="1"/>
</dbReference>
<dbReference type="PANTHER" id="PTHR44943">
    <property type="entry name" value="CELLULOSE SYNTHASE OPERON PROTEIN C"/>
    <property type="match status" value="1"/>
</dbReference>
<comment type="caution">
    <text evidence="4">The sequence shown here is derived from an EMBL/GenBank/DDBJ whole genome shotgun (WGS) entry which is preliminary data.</text>
</comment>
<protein>
    <submittedName>
        <fullName evidence="4">Tetratricopeptide repeat protein</fullName>
    </submittedName>
</protein>